<keyword evidence="3" id="KW-0808">Transferase</keyword>
<dbReference type="Pfam" id="PF22640">
    <property type="entry name" value="ManC_GMP_beta-helix"/>
    <property type="match status" value="1"/>
</dbReference>
<sequence length="362" mass="39282">MAQKFVVILAGGKGERFWPLSRLRRPKQLLPIVGNRSMLAQTVARVLPLVPAENVYILTNVEQAAEVRKACPELPKGNIIAEPVGRDSGPAVGLAAEIVAARDPKGIFASLHSDAAIHDEKAFQKDLRVAFSAAAAAPVMVTIGVKPHEPSTGYGYIQRGKSWRKVRGVTVSKARRFVEKPAADVAERYLEAGDYYWNTGIFIWSARVVQDAFKRNAPELHAGLARLGAALRAGQNLPRTLRAIYPSLPKIAVDYALLEKADNVVMLPASFDWDDVGSWTAIARHHAHDAKQNTIVGDGLVEEGSGNIVFSEAGHVTAVFGADDLVVVHTSDATLVCPRSKAQEIKSLLNRLKSDVRGQRLL</sequence>
<keyword evidence="3" id="KW-0548">Nucleotidyltransferase</keyword>
<dbReference type="Pfam" id="PF00483">
    <property type="entry name" value="NTP_transferase"/>
    <property type="match status" value="1"/>
</dbReference>
<dbReference type="AlphaFoldDB" id="A0A8F9TYL2"/>
<evidence type="ECO:0000259" key="1">
    <source>
        <dbReference type="Pfam" id="PF00483"/>
    </source>
</evidence>
<dbReference type="CDD" id="cd02509">
    <property type="entry name" value="GDP-M1P_Guanylyltransferase"/>
    <property type="match status" value="1"/>
</dbReference>
<dbReference type="InterPro" id="IPR051161">
    <property type="entry name" value="Mannose-6P_isomerase_type2"/>
</dbReference>
<dbReference type="EMBL" id="CP080507">
    <property type="protein sequence ID" value="QYM80391.1"/>
    <property type="molecule type" value="Genomic_DNA"/>
</dbReference>
<dbReference type="KEGG" id="ole:K0B96_07230"/>
<dbReference type="InterPro" id="IPR049577">
    <property type="entry name" value="GMPP_N"/>
</dbReference>
<dbReference type="PANTHER" id="PTHR46390">
    <property type="entry name" value="MANNOSE-1-PHOSPHATE GUANYLYLTRANSFERASE"/>
    <property type="match status" value="1"/>
</dbReference>
<proteinExistence type="predicted"/>
<dbReference type="InterPro" id="IPR005835">
    <property type="entry name" value="NTP_transferase_dom"/>
</dbReference>
<evidence type="ECO:0000313" key="3">
    <source>
        <dbReference type="EMBL" id="QYM80391.1"/>
    </source>
</evidence>
<feature type="domain" description="MannoseP isomerase/GMP-like beta-helix" evidence="2">
    <location>
        <begin position="305"/>
        <end position="352"/>
    </location>
</feature>
<gene>
    <name evidence="3" type="ORF">K0B96_07230</name>
</gene>
<reference evidence="3" key="1">
    <citation type="submission" date="2021-08" db="EMBL/GenBank/DDBJ databases">
        <title>Genome of a novel bacterium of the phylum Verrucomicrobia, Oleiharenicola sp. KSB-15.</title>
        <authorList>
            <person name="Chung J.-H."/>
            <person name="Ahn J.-H."/>
            <person name="Yoon Y."/>
            <person name="Kim D.-Y."/>
            <person name="An S.-H."/>
            <person name="Park I."/>
            <person name="Yeon J."/>
        </authorList>
    </citation>
    <scope>NUCLEOTIDE SEQUENCE</scope>
    <source>
        <strain evidence="3">KSB-15</strain>
    </source>
</reference>
<name>A0A8F9TYL2_9BACT</name>
<dbReference type="Gene3D" id="3.90.550.10">
    <property type="entry name" value="Spore Coat Polysaccharide Biosynthesis Protein SpsA, Chain A"/>
    <property type="match status" value="1"/>
</dbReference>
<accession>A0A8F9TYL2</accession>
<organism evidence="3 4">
    <name type="scientific">Horticoccus luteus</name>
    <dbReference type="NCBI Taxonomy" id="2862869"/>
    <lineage>
        <taxon>Bacteria</taxon>
        <taxon>Pseudomonadati</taxon>
        <taxon>Verrucomicrobiota</taxon>
        <taxon>Opitutia</taxon>
        <taxon>Opitutales</taxon>
        <taxon>Opitutaceae</taxon>
        <taxon>Horticoccus</taxon>
    </lineage>
</organism>
<dbReference type="RefSeq" id="WP_220165512.1">
    <property type="nucleotide sequence ID" value="NZ_CP080507.1"/>
</dbReference>
<dbReference type="SUPFAM" id="SSF53448">
    <property type="entry name" value="Nucleotide-diphospho-sugar transferases"/>
    <property type="match status" value="1"/>
</dbReference>
<dbReference type="GO" id="GO:0009298">
    <property type="term" value="P:GDP-mannose biosynthetic process"/>
    <property type="evidence" value="ECO:0007669"/>
    <property type="project" value="TreeGrafter"/>
</dbReference>
<dbReference type="PANTHER" id="PTHR46390:SF1">
    <property type="entry name" value="MANNOSE-1-PHOSPHATE GUANYLYLTRANSFERASE"/>
    <property type="match status" value="1"/>
</dbReference>
<dbReference type="GO" id="GO:0004475">
    <property type="term" value="F:mannose-1-phosphate guanylyltransferase (GTP) activity"/>
    <property type="evidence" value="ECO:0007669"/>
    <property type="project" value="InterPro"/>
</dbReference>
<evidence type="ECO:0000313" key="4">
    <source>
        <dbReference type="Proteomes" id="UP000825051"/>
    </source>
</evidence>
<dbReference type="Proteomes" id="UP000825051">
    <property type="component" value="Chromosome"/>
</dbReference>
<dbReference type="InterPro" id="IPR029044">
    <property type="entry name" value="Nucleotide-diphossugar_trans"/>
</dbReference>
<dbReference type="SUPFAM" id="SSF159283">
    <property type="entry name" value="Guanosine diphospho-D-mannose pyrophosphorylase/mannose-6-phosphate isomerase linker domain"/>
    <property type="match status" value="1"/>
</dbReference>
<keyword evidence="4" id="KW-1185">Reference proteome</keyword>
<dbReference type="InterPro" id="IPR054566">
    <property type="entry name" value="ManC/GMP-like_b-helix"/>
</dbReference>
<feature type="domain" description="Nucleotidyl transferase" evidence="1">
    <location>
        <begin position="7"/>
        <end position="291"/>
    </location>
</feature>
<protein>
    <submittedName>
        <fullName evidence="3">Mannose-1-phosphate guanylyltransferase</fullName>
    </submittedName>
</protein>
<evidence type="ECO:0000259" key="2">
    <source>
        <dbReference type="Pfam" id="PF22640"/>
    </source>
</evidence>